<organism evidence="1 2">
    <name type="scientific">Reyranella humidisoli</name>
    <dbReference type="NCBI Taxonomy" id="2849149"/>
    <lineage>
        <taxon>Bacteria</taxon>
        <taxon>Pseudomonadati</taxon>
        <taxon>Pseudomonadota</taxon>
        <taxon>Alphaproteobacteria</taxon>
        <taxon>Hyphomicrobiales</taxon>
        <taxon>Reyranellaceae</taxon>
        <taxon>Reyranella</taxon>
    </lineage>
</organism>
<evidence type="ECO:0000313" key="2">
    <source>
        <dbReference type="Proteomes" id="UP000727907"/>
    </source>
</evidence>
<accession>A0ABS6IQ40</accession>
<sequence>MTKPETRTYDRSAEDLGNIVALEHVNLGIADQGLATVFYMSGLGLTRDPYMMTSIDNMWVNVGRSQFHLPTMAKAQHLRGRVGLVIPDREALLQRLGRVKGMLGDTRFAFVEHEDHVETTCPWGNRILCHDPSSRFDGMGLGMAYVEFDAPRGTASGIAAFYRDVFATGARVERDAAHISVGIGQELIFREGDAAAEAYDGHHIQVYVANFSGPHARLVERGLLTEESNQHQYRFQQIADPTSGKALFEIEHEIRSLRHPLHARPLVNRNPLQTNRAYVPGRDGWVPEPTLPEMDDPRVEMRRKRFEEATRRAAN</sequence>
<dbReference type="Proteomes" id="UP000727907">
    <property type="component" value="Unassembled WGS sequence"/>
</dbReference>
<gene>
    <name evidence="1" type="ORF">KQ910_23255</name>
</gene>
<keyword evidence="2" id="KW-1185">Reference proteome</keyword>
<reference evidence="1 2" key="1">
    <citation type="submission" date="2021-06" db="EMBL/GenBank/DDBJ databases">
        <authorList>
            <person name="Lee D.H."/>
        </authorList>
    </citation>
    <scope>NUCLEOTIDE SEQUENCE [LARGE SCALE GENOMIC DNA]</scope>
    <source>
        <strain evidence="1 2">MMS21-HV4-11</strain>
    </source>
</reference>
<comment type="caution">
    <text evidence="1">The sequence shown here is derived from an EMBL/GenBank/DDBJ whole genome shotgun (WGS) entry which is preliminary data.</text>
</comment>
<protein>
    <submittedName>
        <fullName evidence="1">Uncharacterized protein</fullName>
    </submittedName>
</protein>
<dbReference type="PANTHER" id="PTHR40280:SF1">
    <property type="entry name" value="VOC DOMAIN-CONTAINING PROTEIN"/>
    <property type="match status" value="1"/>
</dbReference>
<proteinExistence type="predicted"/>
<name>A0ABS6IQ40_9HYPH</name>
<dbReference type="RefSeq" id="WP_216965713.1">
    <property type="nucleotide sequence ID" value="NZ_JAHOPB010000002.1"/>
</dbReference>
<dbReference type="EMBL" id="JAHOPB010000002">
    <property type="protein sequence ID" value="MBU8876712.1"/>
    <property type="molecule type" value="Genomic_DNA"/>
</dbReference>
<dbReference type="PANTHER" id="PTHR40280">
    <property type="entry name" value="BLR6907 PROTEIN"/>
    <property type="match status" value="1"/>
</dbReference>
<evidence type="ECO:0000313" key="1">
    <source>
        <dbReference type="EMBL" id="MBU8876712.1"/>
    </source>
</evidence>